<name>I4EIE9_9BACT</name>
<dbReference type="EMBL" id="CAGS01000272">
    <property type="protein sequence ID" value="CCF84461.1"/>
    <property type="molecule type" value="Genomic_DNA"/>
</dbReference>
<dbReference type="Proteomes" id="UP000004221">
    <property type="component" value="Unassembled WGS sequence"/>
</dbReference>
<dbReference type="AlphaFoldDB" id="I4EIE9"/>
<reference evidence="1 2" key="1">
    <citation type="journal article" date="2012" name="ISME J.">
        <title>Nitrification expanded: discovery, physiology and genomics of a nitrite-oxidizing bacterium from the phylum Chloroflexi.</title>
        <authorList>
            <person name="Sorokin D.Y."/>
            <person name="Lucker S."/>
            <person name="Vejmelkova D."/>
            <person name="Kostrikina N.A."/>
            <person name="Kleerebezem R."/>
            <person name="Rijpstra W.I."/>
            <person name="Damste J.S."/>
            <person name="Le Paslier D."/>
            <person name="Muyzer G."/>
            <person name="Wagner M."/>
            <person name="van Loosdrecht M.C."/>
            <person name="Daims H."/>
        </authorList>
    </citation>
    <scope>NUCLEOTIDE SEQUENCE [LARGE SCALE GENOMIC DNA]</scope>
    <source>
        <strain evidence="2">none</strain>
    </source>
</reference>
<protein>
    <submittedName>
        <fullName evidence="1">Uncharacterized protein</fullName>
    </submittedName>
</protein>
<evidence type="ECO:0000313" key="2">
    <source>
        <dbReference type="Proteomes" id="UP000004221"/>
    </source>
</evidence>
<proteinExistence type="predicted"/>
<organism evidence="1 2">
    <name type="scientific">Nitrolancea hollandica Lb</name>
    <dbReference type="NCBI Taxonomy" id="1129897"/>
    <lineage>
        <taxon>Bacteria</taxon>
        <taxon>Pseudomonadati</taxon>
        <taxon>Thermomicrobiota</taxon>
        <taxon>Thermomicrobia</taxon>
        <taxon>Sphaerobacterales</taxon>
        <taxon>Sphaerobacterineae</taxon>
        <taxon>Sphaerobacteraceae</taxon>
        <taxon>Nitrolancea</taxon>
    </lineage>
</organism>
<evidence type="ECO:0000313" key="1">
    <source>
        <dbReference type="EMBL" id="CCF84461.1"/>
    </source>
</evidence>
<comment type="caution">
    <text evidence="1">The sequence shown here is derived from an EMBL/GenBank/DDBJ whole genome shotgun (WGS) entry which is preliminary data.</text>
</comment>
<gene>
    <name evidence="1" type="ORF">NITHO_3430006</name>
</gene>
<keyword evidence="2" id="KW-1185">Reference proteome</keyword>
<accession>I4EIE9</accession>
<sequence length="130" mass="14106">MILPATRANRRLPVIPCPIEIGRVPLAPPRGASGTVETGIDVHHVPIVASHDLSFHGMLASPTLSQARDYGFPGRTQLSLTPASAIQPDILWKEPLKILIYRQAARMSSGTARRVRVNVLRAAFARAGDR</sequence>